<keyword evidence="2" id="KW-1185">Reference proteome</keyword>
<protein>
    <submittedName>
        <fullName evidence="1">Uncharacterized protein</fullName>
    </submittedName>
</protein>
<gene>
    <name evidence="1" type="ORF">QFC20_005838</name>
</gene>
<organism evidence="1 2">
    <name type="scientific">Naganishia adeliensis</name>
    <dbReference type="NCBI Taxonomy" id="92952"/>
    <lineage>
        <taxon>Eukaryota</taxon>
        <taxon>Fungi</taxon>
        <taxon>Dikarya</taxon>
        <taxon>Basidiomycota</taxon>
        <taxon>Agaricomycotina</taxon>
        <taxon>Tremellomycetes</taxon>
        <taxon>Filobasidiales</taxon>
        <taxon>Filobasidiaceae</taxon>
        <taxon>Naganishia</taxon>
    </lineage>
</organism>
<proteinExistence type="predicted"/>
<dbReference type="EMBL" id="JASBWS010000088">
    <property type="protein sequence ID" value="KAJ9098923.1"/>
    <property type="molecule type" value="Genomic_DNA"/>
</dbReference>
<accession>A0ACC2VIF6</accession>
<reference evidence="1" key="1">
    <citation type="submission" date="2023-04" db="EMBL/GenBank/DDBJ databases">
        <title>Draft Genome sequencing of Naganishia species isolated from polar environments using Oxford Nanopore Technology.</title>
        <authorList>
            <person name="Leo P."/>
            <person name="Venkateswaran K."/>
        </authorList>
    </citation>
    <scope>NUCLEOTIDE SEQUENCE</scope>
    <source>
        <strain evidence="1">MNA-CCFEE 5262</strain>
    </source>
</reference>
<dbReference type="Proteomes" id="UP001230649">
    <property type="component" value="Unassembled WGS sequence"/>
</dbReference>
<name>A0ACC2VIF6_9TREE</name>
<evidence type="ECO:0000313" key="2">
    <source>
        <dbReference type="Proteomes" id="UP001230649"/>
    </source>
</evidence>
<comment type="caution">
    <text evidence="1">The sequence shown here is derived from an EMBL/GenBank/DDBJ whole genome shotgun (WGS) entry which is preliminary data.</text>
</comment>
<sequence>MQETGAAKSRAADIAKRGVECVYDKIYRRRIVRGSERQVGSFDVSWNSGNFGFGLGDYKGGSSYQDMSVPMVNSSRAPAEVTGFGANGSQWSPLNGQPSLGNVPEMAANLPNLLPPPPNVTAPTIPLTSNTQALFRDFVRLPTPVFEKTYQFGSPEQDANGTTDHEMASQGVSAAVSSVSALLTGSEIVRTRSTSPKDMESLWNGFMPSPSFFMPSGFNLWDMSGFNQNTLDAQVMPTLIDTAFDAFSLVQQSLVNATAPQEYPQLSGPASSSSSSSIPSFEDSAFPRLFRAPSKDSTTTVTRKIIDVPPFMRQKLLKSYCYNIKRFATLHMDRLKFQDRLSRGLDSGLHPAFVFSMYAIGAAWHEEPAIRDCQANFYQTAKDEFYRGLGEGDRCLDLVRAAMDLMIYLLAQGRKDEGVIFGNQAAMRYLFNGYATNHQERIERMHLFWSVWTMDCCTILVWQRLSAFDDQTDFPLVVNENSRCTTLQDFLEGASIGSEHMQEPAGVPLMLALAFLTYAFELSFLPPAAIGDKGKLIGSAIERLKESMPSSWKEFAQYSSHHSEVSVVPEKFILMCIWSLLELAQAYVYRLNGPATTQQVVQCARRIVNYIGILQDDQDFERIPMHAQVYWSHAINLLSDEAQRLREVGLVIDAEQIEIDISIANRALTKHHRAYVGRAPKL</sequence>
<evidence type="ECO:0000313" key="1">
    <source>
        <dbReference type="EMBL" id="KAJ9098923.1"/>
    </source>
</evidence>